<dbReference type="SMART" id="SM00028">
    <property type="entry name" value="TPR"/>
    <property type="match status" value="3"/>
</dbReference>
<dbReference type="SUPFAM" id="SSF48452">
    <property type="entry name" value="TPR-like"/>
    <property type="match status" value="1"/>
</dbReference>
<keyword evidence="4" id="KW-1185">Reference proteome</keyword>
<dbReference type="InterPro" id="IPR011990">
    <property type="entry name" value="TPR-like_helical_dom_sf"/>
</dbReference>
<evidence type="ECO:0008006" key="5">
    <source>
        <dbReference type="Google" id="ProtNLM"/>
    </source>
</evidence>
<evidence type="ECO:0000313" key="4">
    <source>
        <dbReference type="Proteomes" id="UP000053429"/>
    </source>
</evidence>
<dbReference type="PANTHER" id="PTHR16305">
    <property type="entry name" value="TESTICULAR SOLUBLE ADENYLYL CYCLASE"/>
    <property type="match status" value="1"/>
</dbReference>
<evidence type="ECO:0000313" key="3">
    <source>
        <dbReference type="EMBL" id="KUN95349.1"/>
    </source>
</evidence>
<dbReference type="InterPro" id="IPR019734">
    <property type="entry name" value="TPR_rpt"/>
</dbReference>
<dbReference type="GO" id="GO:0005524">
    <property type="term" value="F:ATP binding"/>
    <property type="evidence" value="ECO:0007669"/>
    <property type="project" value="UniProtKB-KW"/>
</dbReference>
<dbReference type="Gene3D" id="1.25.40.10">
    <property type="entry name" value="Tetratricopeptide repeat domain"/>
    <property type="match status" value="1"/>
</dbReference>
<sequence>MVSLAIPGIGGVVDAGTVAVKSALATGSLPADSLGSVRTIMAHQISEALLTEARDGAPLLLLIDDIQLLDEGSRELLHLLLRKLEGEPLSLVLGLGSYTSTTASGAEMEQLLHTWETRHNLLIARHRIGALPDWAVGDLVSARLEGQDVPVGFAEQVHSVTGGRPVFVDQILKLWRPGYGTDVPLPDELPHAVRERFRGIDPEAQELLVLGATAGRFFFSHTLAEVTGMPQIRVQDLLHGVARDHGLVRERRRADMPRWADALHTDWYDFEHRALQWCIRQGHQDEGARLLRHAQVADALERLPRAGEDLPRELRVMVAEHLRAAGPSRAAASAGAHYRLARSVAVDELAFVQAEKYCRTALDSARQLPLGDAERDRLLVEAAELLLSLTEVRWKGNGSEAESPSIDTLAAEAEESARRLGDPLLMARTALLRGKTLLAVHGLDPSLEKHQEAVALARECGPEGTEVLYVALVEYGRQLPKRDLEAGLRVLFEAEELYASAAELGDVASPLLQHARNLNEMQIGVNLFDASRFDEALQRLLRCVERLSGEAMRGELPIALNYLAQLHIAMGDMEEAEAALARALAFEEEYQEERQSISGWHAYNNALLALIASRTPERAPEALERIQAAWLETQETWLVNLVPIVRNLYVDVLLALGEDSRLALQLIRDTLVETETTKMERSRIAAFCLRSRLRLAEGNTRSAVEDARAAYAILEERGAMPALRTEEVLYDVSRALAADGADEEAADLLERARAEVRRKADSIGDPRRRAHFLNAVPLNQVLFADVPSESGGIAVTVRDQGDAQTQE</sequence>
<comment type="caution">
    <text evidence="3">The sequence shown here is derived from an EMBL/GenBank/DDBJ whole genome shotgun (WGS) entry which is preliminary data.</text>
</comment>
<dbReference type="GO" id="GO:0005737">
    <property type="term" value="C:cytoplasm"/>
    <property type="evidence" value="ECO:0007669"/>
    <property type="project" value="TreeGrafter"/>
</dbReference>
<accession>A0A101TN22</accession>
<reference evidence="3 4" key="1">
    <citation type="submission" date="2015-10" db="EMBL/GenBank/DDBJ databases">
        <title>Draft genome sequence of Streptomyces caeruleatus NRRL B-24802, type strain for the species Streptomyces caeruleatus.</title>
        <authorList>
            <person name="Ruckert C."/>
            <person name="Winkler A."/>
            <person name="Kalinowski J."/>
            <person name="Kampfer P."/>
            <person name="Glaeser S."/>
        </authorList>
    </citation>
    <scope>NUCLEOTIDE SEQUENCE [LARGE SCALE GENOMIC DNA]</scope>
    <source>
        <strain evidence="3 4">NRRL B-24802</strain>
    </source>
</reference>
<keyword evidence="1" id="KW-0547">Nucleotide-binding</keyword>
<protein>
    <recommendedName>
        <fullName evidence="5">MalT-like TPR region domain-containing protein</fullName>
    </recommendedName>
</protein>
<gene>
    <name evidence="3" type="ORF">AQJ67_35715</name>
</gene>
<organism evidence="3 4">
    <name type="scientific">Streptomyces caeruleatus</name>
    <dbReference type="NCBI Taxonomy" id="661399"/>
    <lineage>
        <taxon>Bacteria</taxon>
        <taxon>Bacillati</taxon>
        <taxon>Actinomycetota</taxon>
        <taxon>Actinomycetes</taxon>
        <taxon>Kitasatosporales</taxon>
        <taxon>Streptomycetaceae</taxon>
        <taxon>Streptomyces</taxon>
    </lineage>
</organism>
<keyword evidence="2" id="KW-0067">ATP-binding</keyword>
<dbReference type="AlphaFoldDB" id="A0A101TN22"/>
<dbReference type="EMBL" id="LMWY01000049">
    <property type="protein sequence ID" value="KUN95349.1"/>
    <property type="molecule type" value="Genomic_DNA"/>
</dbReference>
<dbReference type="STRING" id="661399.AQJ67_35715"/>
<evidence type="ECO:0000256" key="2">
    <source>
        <dbReference type="ARBA" id="ARBA00022840"/>
    </source>
</evidence>
<dbReference type="Proteomes" id="UP000053429">
    <property type="component" value="Unassembled WGS sequence"/>
</dbReference>
<dbReference type="PANTHER" id="PTHR16305:SF35">
    <property type="entry name" value="TRANSCRIPTIONAL ACTIVATOR DOMAIN"/>
    <property type="match status" value="1"/>
</dbReference>
<evidence type="ECO:0000256" key="1">
    <source>
        <dbReference type="ARBA" id="ARBA00022741"/>
    </source>
</evidence>
<proteinExistence type="predicted"/>
<dbReference type="GO" id="GO:0004016">
    <property type="term" value="F:adenylate cyclase activity"/>
    <property type="evidence" value="ECO:0007669"/>
    <property type="project" value="TreeGrafter"/>
</dbReference>
<name>A0A101TN22_9ACTN</name>